<evidence type="ECO:0000256" key="5">
    <source>
        <dbReference type="ARBA" id="ARBA00022691"/>
    </source>
</evidence>
<gene>
    <name evidence="9" type="primary">cobJ</name>
    <name evidence="9" type="ORF">DDZ16_15900</name>
</gene>
<dbReference type="InterPro" id="IPR000878">
    <property type="entry name" value="4pyrrol_Mease"/>
</dbReference>
<comment type="pathway">
    <text evidence="1">Cofactor biosynthesis; adenosylcobalamin biosynthesis.</text>
</comment>
<sequence>MSKIYTIGFGPGDQNQMTPQAVQALHESDVIVGYNHYFEYIGHLSEGKETISTGMKKERDRAKSAFEEAERGKTVSVISSGDSGVYGMAPLLWEMKEEQESIIEIVVIPGISAMFAAAARMGAPLGHDFCAISMSDLLTPWERIEKRIKAAADADFVTAVYNPVSKGRFWQLMRFREIFLQFRSPQTSVCIARNVGRKDEQLSFVTLEELEASMADMFSLVMVGNSQTRMICDRMVTPRGYYNQEDQGKDNPGRKIMIESFRTILKELDVEDQSLDKTWVALHCIHTTADFGMNDLLEIRNDMVARLHKAFYSGKPPVIVTDVSMVTRGVRRATLEKLGVELKCYLDDERVKEKASEQKITRSQAGIRLAAEEHPNALFAIGNAPTALMELVNLIRNGKAHPAGVVAAPVGFVNVRESKWQLKFGCPDIPAVIVEGRKGGSNLAATIINSILSWDDALAMHPGEGV</sequence>
<dbReference type="InterPro" id="IPR014776">
    <property type="entry name" value="4pyrrole_Mease_sub2"/>
</dbReference>
<evidence type="ECO:0000313" key="9">
    <source>
        <dbReference type="EMBL" id="PWD98410.1"/>
    </source>
</evidence>
<dbReference type="Gene3D" id="3.30.950.10">
    <property type="entry name" value="Methyltransferase, Cobalt-precorrin-4 Transmethylase, Domain 2"/>
    <property type="match status" value="1"/>
</dbReference>
<proteinExistence type="predicted"/>
<dbReference type="PANTHER" id="PTHR47036">
    <property type="entry name" value="COBALT-FACTOR III C(17)-METHYLTRANSFERASE-RELATED"/>
    <property type="match status" value="1"/>
</dbReference>
<keyword evidence="3 9" id="KW-0489">Methyltransferase</keyword>
<dbReference type="SUPFAM" id="SSF53790">
    <property type="entry name" value="Tetrapyrrole methylase"/>
    <property type="match status" value="1"/>
</dbReference>
<dbReference type="Gene3D" id="3.40.50.10230">
    <property type="entry name" value="Cobalamin biosynthesis CobH/CbiC, precorrin-8X methylmutase"/>
    <property type="match status" value="1"/>
</dbReference>
<keyword evidence="10" id="KW-1185">Reference proteome</keyword>
<dbReference type="CDD" id="cd11646">
    <property type="entry name" value="Precorrin_3B_C17_MT"/>
    <property type="match status" value="1"/>
</dbReference>
<dbReference type="Gene3D" id="3.40.1010.10">
    <property type="entry name" value="Cobalt-precorrin-4 Transmethylase, Domain 1"/>
    <property type="match status" value="1"/>
</dbReference>
<dbReference type="Proteomes" id="UP000244956">
    <property type="component" value="Unassembled WGS sequence"/>
</dbReference>
<evidence type="ECO:0000256" key="3">
    <source>
        <dbReference type="ARBA" id="ARBA00022603"/>
    </source>
</evidence>
<dbReference type="InterPro" id="IPR036588">
    <property type="entry name" value="CobH/CbiC_sf"/>
</dbReference>
<dbReference type="UniPathway" id="UPA00148"/>
<organism evidence="9 10">
    <name type="scientific">Marinilabilia rubra</name>
    <dbReference type="NCBI Taxonomy" id="2162893"/>
    <lineage>
        <taxon>Bacteria</taxon>
        <taxon>Pseudomonadati</taxon>
        <taxon>Bacteroidota</taxon>
        <taxon>Bacteroidia</taxon>
        <taxon>Marinilabiliales</taxon>
        <taxon>Marinilabiliaceae</taxon>
        <taxon>Marinilabilia</taxon>
    </lineage>
</organism>
<evidence type="ECO:0000256" key="2">
    <source>
        <dbReference type="ARBA" id="ARBA00022573"/>
    </source>
</evidence>
<accession>A0A2U2B5Q8</accession>
<evidence type="ECO:0000256" key="1">
    <source>
        <dbReference type="ARBA" id="ARBA00004953"/>
    </source>
</evidence>
<dbReference type="NCBIfam" id="TIGR01466">
    <property type="entry name" value="cobJ_cbiH"/>
    <property type="match status" value="1"/>
</dbReference>
<dbReference type="InterPro" id="IPR051810">
    <property type="entry name" value="Precorrin_MeTrfase"/>
</dbReference>
<dbReference type="PANTHER" id="PTHR47036:SF1">
    <property type="entry name" value="COBALT-FACTOR III C(17)-METHYLTRANSFERASE-RELATED"/>
    <property type="match status" value="1"/>
</dbReference>
<protein>
    <submittedName>
        <fullName evidence="9">Precorrin-3B C(17)-methyltransferase</fullName>
    </submittedName>
</protein>
<dbReference type="Pfam" id="PF00590">
    <property type="entry name" value="TP_methylase"/>
    <property type="match status" value="1"/>
</dbReference>
<comment type="caution">
    <text evidence="9">The sequence shown here is derived from an EMBL/GenBank/DDBJ whole genome shotgun (WGS) entry which is preliminary data.</text>
</comment>
<dbReference type="InterPro" id="IPR014777">
    <property type="entry name" value="4pyrrole_Mease_sub1"/>
</dbReference>
<dbReference type="RefSeq" id="WP_109265471.1">
    <property type="nucleotide sequence ID" value="NZ_QEWP01000015.1"/>
</dbReference>
<keyword evidence="4 9" id="KW-0808">Transferase</keyword>
<dbReference type="InterPro" id="IPR003722">
    <property type="entry name" value="Cbl_synth_CobH/CbiC"/>
</dbReference>
<evidence type="ECO:0000259" key="7">
    <source>
        <dbReference type="Pfam" id="PF00590"/>
    </source>
</evidence>
<reference evidence="9 10" key="1">
    <citation type="submission" date="2018-05" db="EMBL/GenBank/DDBJ databases">
        <title>Marinilabilia rubrum sp. nov., isolated from saltern sediment.</title>
        <authorList>
            <person name="Zhang R."/>
        </authorList>
    </citation>
    <scope>NUCLEOTIDE SEQUENCE [LARGE SCALE GENOMIC DNA]</scope>
    <source>
        <strain evidence="9 10">WTE16</strain>
    </source>
</reference>
<dbReference type="GO" id="GO:0016993">
    <property type="term" value="F:precorrin-8X methylmutase activity"/>
    <property type="evidence" value="ECO:0007669"/>
    <property type="project" value="InterPro"/>
</dbReference>
<dbReference type="AlphaFoldDB" id="A0A2U2B5Q8"/>
<keyword evidence="5" id="KW-0949">S-adenosyl-L-methionine</keyword>
<dbReference type="InterPro" id="IPR035996">
    <property type="entry name" value="4pyrrol_Methylase_sf"/>
</dbReference>
<dbReference type="OrthoDB" id="9772960at2"/>
<keyword evidence="6" id="KW-0413">Isomerase</keyword>
<evidence type="ECO:0000259" key="8">
    <source>
        <dbReference type="Pfam" id="PF02570"/>
    </source>
</evidence>
<dbReference type="EMBL" id="QEWP01000015">
    <property type="protein sequence ID" value="PWD98410.1"/>
    <property type="molecule type" value="Genomic_DNA"/>
</dbReference>
<feature type="domain" description="Tetrapyrrole methylase" evidence="7">
    <location>
        <begin position="3"/>
        <end position="210"/>
    </location>
</feature>
<evidence type="ECO:0000256" key="6">
    <source>
        <dbReference type="ARBA" id="ARBA00023235"/>
    </source>
</evidence>
<dbReference type="InterPro" id="IPR006363">
    <property type="entry name" value="Cbl_synth_CobJ/CibH_dom"/>
</dbReference>
<dbReference type="SUPFAM" id="SSF63965">
    <property type="entry name" value="Precorrin-8X methylmutase CbiC/CobH"/>
    <property type="match status" value="1"/>
</dbReference>
<dbReference type="GO" id="GO:0032259">
    <property type="term" value="P:methylation"/>
    <property type="evidence" value="ECO:0007669"/>
    <property type="project" value="UniProtKB-KW"/>
</dbReference>
<dbReference type="GO" id="GO:0008168">
    <property type="term" value="F:methyltransferase activity"/>
    <property type="evidence" value="ECO:0007669"/>
    <property type="project" value="UniProtKB-KW"/>
</dbReference>
<keyword evidence="2" id="KW-0169">Cobalamin biosynthesis</keyword>
<evidence type="ECO:0000313" key="10">
    <source>
        <dbReference type="Proteomes" id="UP000244956"/>
    </source>
</evidence>
<dbReference type="Pfam" id="PF02570">
    <property type="entry name" value="CbiC"/>
    <property type="match status" value="1"/>
</dbReference>
<feature type="domain" description="Cobalamin biosynthesis precorrin-8X methylmutase CobH/CbiC" evidence="8">
    <location>
        <begin position="256"/>
        <end position="453"/>
    </location>
</feature>
<dbReference type="GO" id="GO:0009236">
    <property type="term" value="P:cobalamin biosynthetic process"/>
    <property type="evidence" value="ECO:0007669"/>
    <property type="project" value="UniProtKB-UniPathway"/>
</dbReference>
<evidence type="ECO:0000256" key="4">
    <source>
        <dbReference type="ARBA" id="ARBA00022679"/>
    </source>
</evidence>
<name>A0A2U2B5Q8_9BACT</name>